<proteinExistence type="predicted"/>
<sequence length="60" mass="7025">MLLSLKHNLTTICGNLYGIVKGRELIRGKLYINYRPYYLGYLSLGHNNLSLSKFLHRRKT</sequence>
<reference evidence="1" key="1">
    <citation type="journal article" date="2014" name="Front. Microbiol.">
        <title>High frequency of phylogenetically diverse reductive dehalogenase-homologous genes in deep subseafloor sedimentary metagenomes.</title>
        <authorList>
            <person name="Kawai M."/>
            <person name="Futagami T."/>
            <person name="Toyoda A."/>
            <person name="Takaki Y."/>
            <person name="Nishi S."/>
            <person name="Hori S."/>
            <person name="Arai W."/>
            <person name="Tsubouchi T."/>
            <person name="Morono Y."/>
            <person name="Uchiyama I."/>
            <person name="Ito T."/>
            <person name="Fujiyama A."/>
            <person name="Inagaki F."/>
            <person name="Takami H."/>
        </authorList>
    </citation>
    <scope>NUCLEOTIDE SEQUENCE</scope>
    <source>
        <strain evidence="1">Expedition CK06-06</strain>
    </source>
</reference>
<dbReference type="EMBL" id="BARV01002796">
    <property type="protein sequence ID" value="GAH96221.1"/>
    <property type="molecule type" value="Genomic_DNA"/>
</dbReference>
<accession>X1JNB2</accession>
<name>X1JNB2_9ZZZZ</name>
<comment type="caution">
    <text evidence="1">The sequence shown here is derived from an EMBL/GenBank/DDBJ whole genome shotgun (WGS) entry which is preliminary data.</text>
</comment>
<evidence type="ECO:0000313" key="1">
    <source>
        <dbReference type="EMBL" id="GAH96221.1"/>
    </source>
</evidence>
<dbReference type="AlphaFoldDB" id="X1JNB2"/>
<organism evidence="1">
    <name type="scientific">marine sediment metagenome</name>
    <dbReference type="NCBI Taxonomy" id="412755"/>
    <lineage>
        <taxon>unclassified sequences</taxon>
        <taxon>metagenomes</taxon>
        <taxon>ecological metagenomes</taxon>
    </lineage>
</organism>
<gene>
    <name evidence="1" type="ORF">S06H3_07017</name>
</gene>
<protein>
    <submittedName>
        <fullName evidence="1">Uncharacterized protein</fullName>
    </submittedName>
</protein>